<comment type="caution">
    <text evidence="1">The sequence shown here is derived from an EMBL/GenBank/DDBJ whole genome shotgun (WGS) entry which is preliminary data.</text>
</comment>
<reference evidence="1 2" key="2">
    <citation type="journal article" date="2022" name="Mol. Ecol. Resour.">
        <title>The genomes of chicory, endive, great burdock and yacon provide insights into Asteraceae paleo-polyploidization history and plant inulin production.</title>
        <authorList>
            <person name="Fan W."/>
            <person name="Wang S."/>
            <person name="Wang H."/>
            <person name="Wang A."/>
            <person name="Jiang F."/>
            <person name="Liu H."/>
            <person name="Zhao H."/>
            <person name="Xu D."/>
            <person name="Zhang Y."/>
        </authorList>
    </citation>
    <scope>NUCLEOTIDE SEQUENCE [LARGE SCALE GENOMIC DNA]</scope>
    <source>
        <strain evidence="2">cv. Punajuju</strain>
        <tissue evidence="1">Leaves</tissue>
    </source>
</reference>
<sequence length="223" mass="25876">MVYENERRIRGTIFKEACRKMTIPMKSKTQPTELNGVVRGQMTRFQANMIDVDKLEKYRRARAYRRLKLNSKRVRNISTSVNNTKSRKTRQNIEGYNKGNMKGTQVFGRTLAVVYTIEFQKHVKKLWESNIEILSDGILHSHKQRLGYPNFVLSDDQLRNYTLADIENILQNMGRSLKEIDGMPLPNEGATINIANRLIHEETNFDVNLMATMHAKMHMGMNG</sequence>
<protein>
    <submittedName>
        <fullName evidence="1">Uncharacterized protein</fullName>
    </submittedName>
</protein>
<dbReference type="Proteomes" id="UP001055811">
    <property type="component" value="Linkage Group LG03"/>
</dbReference>
<dbReference type="EMBL" id="CM042011">
    <property type="protein sequence ID" value="KAI3765086.1"/>
    <property type="molecule type" value="Genomic_DNA"/>
</dbReference>
<name>A0ACB9F321_CICIN</name>
<keyword evidence="2" id="KW-1185">Reference proteome</keyword>
<reference evidence="2" key="1">
    <citation type="journal article" date="2022" name="Mol. Ecol. Resour.">
        <title>The genomes of chicory, endive, great burdock and yacon provide insights into Asteraceae palaeo-polyploidization history and plant inulin production.</title>
        <authorList>
            <person name="Fan W."/>
            <person name="Wang S."/>
            <person name="Wang H."/>
            <person name="Wang A."/>
            <person name="Jiang F."/>
            <person name="Liu H."/>
            <person name="Zhao H."/>
            <person name="Xu D."/>
            <person name="Zhang Y."/>
        </authorList>
    </citation>
    <scope>NUCLEOTIDE SEQUENCE [LARGE SCALE GENOMIC DNA]</scope>
    <source>
        <strain evidence="2">cv. Punajuju</strain>
    </source>
</reference>
<gene>
    <name evidence="1" type="ORF">L2E82_15111</name>
</gene>
<evidence type="ECO:0000313" key="1">
    <source>
        <dbReference type="EMBL" id="KAI3765086.1"/>
    </source>
</evidence>
<accession>A0ACB9F321</accession>
<proteinExistence type="predicted"/>
<organism evidence="1 2">
    <name type="scientific">Cichorium intybus</name>
    <name type="common">Chicory</name>
    <dbReference type="NCBI Taxonomy" id="13427"/>
    <lineage>
        <taxon>Eukaryota</taxon>
        <taxon>Viridiplantae</taxon>
        <taxon>Streptophyta</taxon>
        <taxon>Embryophyta</taxon>
        <taxon>Tracheophyta</taxon>
        <taxon>Spermatophyta</taxon>
        <taxon>Magnoliopsida</taxon>
        <taxon>eudicotyledons</taxon>
        <taxon>Gunneridae</taxon>
        <taxon>Pentapetalae</taxon>
        <taxon>asterids</taxon>
        <taxon>campanulids</taxon>
        <taxon>Asterales</taxon>
        <taxon>Asteraceae</taxon>
        <taxon>Cichorioideae</taxon>
        <taxon>Cichorieae</taxon>
        <taxon>Cichoriinae</taxon>
        <taxon>Cichorium</taxon>
    </lineage>
</organism>
<evidence type="ECO:0000313" key="2">
    <source>
        <dbReference type="Proteomes" id="UP001055811"/>
    </source>
</evidence>